<name>A0A4Y2BSY7_ARAVE</name>
<evidence type="ECO:0000256" key="5">
    <source>
        <dbReference type="ARBA" id="ARBA00010617"/>
    </source>
</evidence>
<comment type="caution">
    <text evidence="16">The sequence shown here is derived from an EMBL/GenBank/DDBJ whole genome shotgun (WGS) entry which is preliminary data.</text>
</comment>
<dbReference type="GO" id="GO:0005789">
    <property type="term" value="C:endoplasmic reticulum membrane"/>
    <property type="evidence" value="ECO:0007669"/>
    <property type="project" value="UniProtKB-SubCell"/>
</dbReference>
<dbReference type="InterPro" id="IPR001128">
    <property type="entry name" value="Cyt_P450"/>
</dbReference>
<proteinExistence type="inferred from homology"/>
<evidence type="ECO:0000256" key="3">
    <source>
        <dbReference type="ARBA" id="ARBA00004174"/>
    </source>
</evidence>
<dbReference type="EMBL" id="BGPR01000110">
    <property type="protein sequence ID" value="GBL95320.1"/>
    <property type="molecule type" value="Genomic_DNA"/>
</dbReference>
<comment type="similarity">
    <text evidence="5 15">Belongs to the cytochrome P450 family.</text>
</comment>
<evidence type="ECO:0000256" key="8">
    <source>
        <dbReference type="ARBA" id="ARBA00022824"/>
    </source>
</evidence>
<dbReference type="InterPro" id="IPR036396">
    <property type="entry name" value="Cyt_P450_sf"/>
</dbReference>
<dbReference type="Pfam" id="PF00067">
    <property type="entry name" value="p450"/>
    <property type="match status" value="1"/>
</dbReference>
<evidence type="ECO:0000256" key="1">
    <source>
        <dbReference type="ARBA" id="ARBA00001971"/>
    </source>
</evidence>
<reference evidence="16 17" key="1">
    <citation type="journal article" date="2019" name="Sci. Rep.">
        <title>Orb-weaving spider Araneus ventricosus genome elucidates the spidroin gene catalogue.</title>
        <authorList>
            <person name="Kono N."/>
            <person name="Nakamura H."/>
            <person name="Ohtoshi R."/>
            <person name="Moran D.A.P."/>
            <person name="Shinohara A."/>
            <person name="Yoshida Y."/>
            <person name="Fujiwara M."/>
            <person name="Mori M."/>
            <person name="Tomita M."/>
            <person name="Arakawa K."/>
        </authorList>
    </citation>
    <scope>NUCLEOTIDE SEQUENCE [LARGE SCALE GENOMIC DNA]</scope>
</reference>
<dbReference type="AlphaFoldDB" id="A0A4Y2BSY7"/>
<keyword evidence="6 14" id="KW-0349">Heme</keyword>
<keyword evidence="13" id="KW-0472">Membrane</keyword>
<keyword evidence="12 15" id="KW-0503">Monooxygenase</keyword>
<dbReference type="PRINTS" id="PR00463">
    <property type="entry name" value="EP450I"/>
</dbReference>
<dbReference type="GO" id="GO:0005506">
    <property type="term" value="F:iron ion binding"/>
    <property type="evidence" value="ECO:0007669"/>
    <property type="project" value="InterPro"/>
</dbReference>
<evidence type="ECO:0000256" key="15">
    <source>
        <dbReference type="RuleBase" id="RU000461"/>
    </source>
</evidence>
<evidence type="ECO:0000256" key="13">
    <source>
        <dbReference type="ARBA" id="ARBA00023136"/>
    </source>
</evidence>
<keyword evidence="11 14" id="KW-0408">Iron</keyword>
<evidence type="ECO:0000256" key="6">
    <source>
        <dbReference type="ARBA" id="ARBA00022617"/>
    </source>
</evidence>
<evidence type="ECO:0000313" key="16">
    <source>
        <dbReference type="EMBL" id="GBL95320.1"/>
    </source>
</evidence>
<evidence type="ECO:0000256" key="12">
    <source>
        <dbReference type="ARBA" id="ARBA00023033"/>
    </source>
</evidence>
<dbReference type="InterPro" id="IPR017972">
    <property type="entry name" value="Cyt_P450_CS"/>
</dbReference>
<evidence type="ECO:0000256" key="4">
    <source>
        <dbReference type="ARBA" id="ARBA00004406"/>
    </source>
</evidence>
<organism evidence="16 17">
    <name type="scientific">Araneus ventricosus</name>
    <name type="common">Orbweaver spider</name>
    <name type="synonym">Epeira ventricosa</name>
    <dbReference type="NCBI Taxonomy" id="182803"/>
    <lineage>
        <taxon>Eukaryota</taxon>
        <taxon>Metazoa</taxon>
        <taxon>Ecdysozoa</taxon>
        <taxon>Arthropoda</taxon>
        <taxon>Chelicerata</taxon>
        <taxon>Arachnida</taxon>
        <taxon>Araneae</taxon>
        <taxon>Araneomorphae</taxon>
        <taxon>Entelegynae</taxon>
        <taxon>Araneoidea</taxon>
        <taxon>Araneidae</taxon>
        <taxon>Araneus</taxon>
    </lineage>
</organism>
<dbReference type="GO" id="GO:0006805">
    <property type="term" value="P:xenobiotic metabolic process"/>
    <property type="evidence" value="ECO:0007669"/>
    <property type="project" value="TreeGrafter"/>
</dbReference>
<evidence type="ECO:0000256" key="14">
    <source>
        <dbReference type="PIRSR" id="PIRSR602401-1"/>
    </source>
</evidence>
<comment type="cofactor">
    <cofactor evidence="1 14">
        <name>heme</name>
        <dbReference type="ChEBI" id="CHEBI:30413"/>
    </cofactor>
</comment>
<dbReference type="PANTHER" id="PTHR24300">
    <property type="entry name" value="CYTOCHROME P450 508A4-RELATED"/>
    <property type="match status" value="1"/>
</dbReference>
<accession>A0A4Y2BSY7</accession>
<evidence type="ECO:0000256" key="7">
    <source>
        <dbReference type="ARBA" id="ARBA00022723"/>
    </source>
</evidence>
<dbReference type="InterPro" id="IPR002401">
    <property type="entry name" value="Cyt_P450_E_grp-I"/>
</dbReference>
<evidence type="ECO:0000256" key="2">
    <source>
        <dbReference type="ARBA" id="ARBA00003690"/>
    </source>
</evidence>
<keyword evidence="8" id="KW-0256">Endoplasmic reticulum</keyword>
<dbReference type="OrthoDB" id="3934656at2759"/>
<keyword evidence="10 15" id="KW-0560">Oxidoreductase</keyword>
<dbReference type="PANTHER" id="PTHR24300:SF375">
    <property type="entry name" value="CYTOCHROME P450 FAMILY"/>
    <property type="match status" value="1"/>
</dbReference>
<keyword evidence="17" id="KW-1185">Reference proteome</keyword>
<dbReference type="FunFam" id="1.10.630.10:FF:000238">
    <property type="entry name" value="Cytochrome P450 2A6"/>
    <property type="match status" value="1"/>
</dbReference>
<comment type="subcellular location">
    <subcellularLocation>
        <location evidence="4">Endoplasmic reticulum membrane</location>
        <topology evidence="4">Peripheral membrane protein</topology>
    </subcellularLocation>
    <subcellularLocation>
        <location evidence="3">Microsome membrane</location>
        <topology evidence="3">Peripheral membrane protein</topology>
    </subcellularLocation>
</comment>
<dbReference type="GO" id="GO:0020037">
    <property type="term" value="F:heme binding"/>
    <property type="evidence" value="ECO:0007669"/>
    <property type="project" value="InterPro"/>
</dbReference>
<evidence type="ECO:0000256" key="11">
    <source>
        <dbReference type="ARBA" id="ARBA00023004"/>
    </source>
</evidence>
<dbReference type="GO" id="GO:0006082">
    <property type="term" value="P:organic acid metabolic process"/>
    <property type="evidence" value="ECO:0007669"/>
    <property type="project" value="TreeGrafter"/>
</dbReference>
<dbReference type="SUPFAM" id="SSF48264">
    <property type="entry name" value="Cytochrome P450"/>
    <property type="match status" value="1"/>
</dbReference>
<evidence type="ECO:0000256" key="9">
    <source>
        <dbReference type="ARBA" id="ARBA00022848"/>
    </source>
</evidence>
<gene>
    <name evidence="16" type="primary">Cyp2j6_4</name>
    <name evidence="16" type="ORF">AVEN_37763_1</name>
</gene>
<feature type="binding site" description="axial binding residue" evidence="14">
    <location>
        <position position="454"/>
    </location>
    <ligand>
        <name>heme</name>
        <dbReference type="ChEBI" id="CHEBI:30413"/>
    </ligand>
    <ligandPart>
        <name>Fe</name>
        <dbReference type="ChEBI" id="CHEBI:18248"/>
    </ligandPart>
</feature>
<evidence type="ECO:0000256" key="10">
    <source>
        <dbReference type="ARBA" id="ARBA00023002"/>
    </source>
</evidence>
<keyword evidence="9" id="KW-0492">Microsome</keyword>
<protein>
    <submittedName>
        <fullName evidence="16">Cytochrome P450 2J6</fullName>
    </submittedName>
</protein>
<dbReference type="GO" id="GO:0016712">
    <property type="term" value="F:oxidoreductase activity, acting on paired donors, with incorporation or reduction of molecular oxygen, reduced flavin or flavoprotein as one donor, and incorporation of one atom of oxygen"/>
    <property type="evidence" value="ECO:0007669"/>
    <property type="project" value="TreeGrafter"/>
</dbReference>
<dbReference type="PROSITE" id="PS00086">
    <property type="entry name" value="CYTOCHROME_P450"/>
    <property type="match status" value="1"/>
</dbReference>
<dbReference type="Proteomes" id="UP000499080">
    <property type="component" value="Unassembled WGS sequence"/>
</dbReference>
<dbReference type="Gene3D" id="1.10.630.10">
    <property type="entry name" value="Cytochrome P450"/>
    <property type="match status" value="1"/>
</dbReference>
<sequence length="509" mass="58411">MKEVVHHGDYFAYNAFKTSVNAHNSTDEYLAICKSVSQWYKSRQRRPPGPVGLPFVGYLPFLGKEPHKTFWNMRKKYGDIISVYLGSKYTIILNEYNVAKEVLSHPGSLDRGPDIFKHLDNVGFIIENGAPWVEQRRFTMTAAKDLGLGKEYWGILIMEELSILIQKLRELKGRPFDISEDLLSSLNASILSLLIGRRLGKDEVDKLHLSAEYSEIALTKTGPSNPTTLVPGLRKAFEIFKIAGYDKARKTILQFQSFMKEEIQRHKTSQTFQDIPDFINSYLEKCSEMSKTNNKHHSFSEKMLEGNLALLFVGASDTIYSNVVWMFRIMCKYPDIQEKVYTELMEILGEDGQAKYEERDKIPYTFAVLMEGQRYASNVPLSPTRRANQDIPVNGCVIPKGSEITVNLWGLHHDPAYWDEPEEFRPERFLMDGGTKLIMKPPSYAPFSLGRRNCPGETIAWKQILYYFSEIIKKFEISTPPGIDPEFEIINGLLTRLVPQPLCFKERNI</sequence>
<comment type="function">
    <text evidence="2">May be involved in the metabolism of insect hormones and in the breakdown of synthetic insecticides.</text>
</comment>
<keyword evidence="7 14" id="KW-0479">Metal-binding</keyword>
<evidence type="ECO:0000313" key="17">
    <source>
        <dbReference type="Proteomes" id="UP000499080"/>
    </source>
</evidence>
<dbReference type="InterPro" id="IPR050182">
    <property type="entry name" value="Cytochrome_P450_fam2"/>
</dbReference>